<dbReference type="InterPro" id="IPR013597">
    <property type="entry name" value="Mat_intron_G2"/>
</dbReference>
<accession>A5CZJ0</accession>
<keyword evidence="2" id="KW-0695">RNA-directed DNA polymerase</keyword>
<dbReference type="AlphaFoldDB" id="A5CZJ0"/>
<sequence length="428" mass="49472">MQPLLQFPEGKVRNFQRKLYVKAKQEKTFRFYSLYDKLYREDVLQYAWQQCRANKGAPGADGQSFKDIEEKVGVERFLKEIAEELRNGTYRPMPVRRVYILKPDGSQRPLGIPTIKDRIAQMACLTVIQPIFEADFLDCSYGFRPKRNAHQAIGAITENIKQGFTAVYDADLTKCFDSIQHRLIMDSLAERITDGKVLRLIKGWLEAPIVEPGGPKQGRKNYQGTPQGGVISPLLANIVLNRLDRLWHRPGGPRERYNARLVRYADDFVVLARFIGEPIKNELESIITSMGLNLNEKKTRILDLNKGDILNFLGYSIRISRDKNRRITIKPSDKAIARLRDKIREIISRERLYHGLKGIIAEINPVLRGWKQYFKLTNVSRIFSGLNFYITARFYRVGRKTSQRYSKIFKPGVYVTLRKMGLYCLATD</sequence>
<protein>
    <submittedName>
        <fullName evidence="2">Retron-type reverse transcriptase</fullName>
    </submittedName>
</protein>
<dbReference type="Proteomes" id="UP000006556">
    <property type="component" value="Chromosome"/>
</dbReference>
<proteinExistence type="predicted"/>
<dbReference type="Pfam" id="PF08388">
    <property type="entry name" value="GIIM"/>
    <property type="match status" value="1"/>
</dbReference>
<keyword evidence="2" id="KW-0808">Transferase</keyword>
<dbReference type="InterPro" id="IPR000477">
    <property type="entry name" value="RT_dom"/>
</dbReference>
<dbReference type="Pfam" id="PF00078">
    <property type="entry name" value="RVT_1"/>
    <property type="match status" value="1"/>
</dbReference>
<evidence type="ECO:0000313" key="2">
    <source>
        <dbReference type="EMBL" id="BAF60593.1"/>
    </source>
</evidence>
<reference evidence="3" key="1">
    <citation type="journal article" date="2008" name="Genome Res.">
        <title>The genome of Pelotomaculum thermopropionicum reveals niche-associated evolution in anaerobic microbiota.</title>
        <authorList>
            <person name="Kosaka T."/>
            <person name="Kato S."/>
            <person name="Shimoyama T."/>
            <person name="Ishii S."/>
            <person name="Abe T."/>
            <person name="Watanabe K."/>
        </authorList>
    </citation>
    <scope>NUCLEOTIDE SEQUENCE [LARGE SCALE GENOMIC DNA]</scope>
    <source>
        <strain evidence="3">DSM 13744 / JCM 10971 / SI</strain>
    </source>
</reference>
<dbReference type="HOGENOM" id="CLU_013584_2_0_9"/>
<keyword evidence="3" id="KW-1185">Reference proteome</keyword>
<dbReference type="NCBIfam" id="TIGR04416">
    <property type="entry name" value="group_II_RT_mat"/>
    <property type="match status" value="1"/>
</dbReference>
<gene>
    <name evidence="2" type="ordered locus">PTH_2412</name>
</gene>
<dbReference type="InterPro" id="IPR051083">
    <property type="entry name" value="GrpII_Intron_Splice-Mob/Def"/>
</dbReference>
<dbReference type="PROSITE" id="PS50878">
    <property type="entry name" value="RT_POL"/>
    <property type="match status" value="1"/>
</dbReference>
<dbReference type="eggNOG" id="COG3344">
    <property type="taxonomic scope" value="Bacteria"/>
</dbReference>
<dbReference type="SUPFAM" id="SSF56672">
    <property type="entry name" value="DNA/RNA polymerases"/>
    <property type="match status" value="1"/>
</dbReference>
<dbReference type="STRING" id="370438.PTH_2412"/>
<feature type="domain" description="Reverse transcriptase" evidence="1">
    <location>
        <begin position="81"/>
        <end position="317"/>
    </location>
</feature>
<dbReference type="EMBL" id="AP009389">
    <property type="protein sequence ID" value="BAF60593.1"/>
    <property type="molecule type" value="Genomic_DNA"/>
</dbReference>
<name>A5CZJ0_PELTS</name>
<evidence type="ECO:0000259" key="1">
    <source>
        <dbReference type="PROSITE" id="PS50878"/>
    </source>
</evidence>
<dbReference type="PANTHER" id="PTHR34047">
    <property type="entry name" value="NUCLEAR INTRON MATURASE 1, MITOCHONDRIAL-RELATED"/>
    <property type="match status" value="1"/>
</dbReference>
<dbReference type="CDD" id="cd01651">
    <property type="entry name" value="RT_G2_intron"/>
    <property type="match status" value="1"/>
</dbReference>
<dbReference type="GO" id="GO:0003964">
    <property type="term" value="F:RNA-directed DNA polymerase activity"/>
    <property type="evidence" value="ECO:0007669"/>
    <property type="project" value="UniProtKB-KW"/>
</dbReference>
<keyword evidence="2" id="KW-0548">Nucleotidyltransferase</keyword>
<dbReference type="InterPro" id="IPR043502">
    <property type="entry name" value="DNA/RNA_pol_sf"/>
</dbReference>
<dbReference type="InterPro" id="IPR030931">
    <property type="entry name" value="Group_II_RT_mat"/>
</dbReference>
<organism evidence="2 3">
    <name type="scientific">Pelotomaculum thermopropionicum (strain DSM 13744 / JCM 10971 / SI)</name>
    <dbReference type="NCBI Taxonomy" id="370438"/>
    <lineage>
        <taxon>Bacteria</taxon>
        <taxon>Bacillati</taxon>
        <taxon>Bacillota</taxon>
        <taxon>Clostridia</taxon>
        <taxon>Eubacteriales</taxon>
        <taxon>Desulfotomaculaceae</taxon>
        <taxon>Pelotomaculum</taxon>
    </lineage>
</organism>
<evidence type="ECO:0000313" key="3">
    <source>
        <dbReference type="Proteomes" id="UP000006556"/>
    </source>
</evidence>
<dbReference type="PANTHER" id="PTHR34047:SF8">
    <property type="entry name" value="PROTEIN YKFC"/>
    <property type="match status" value="1"/>
</dbReference>
<dbReference type="KEGG" id="pth:PTH_2412"/>